<protein>
    <recommendedName>
        <fullName evidence="12">Endonuclease 8</fullName>
    </recommendedName>
    <alternativeName>
        <fullName evidence="12">DNA glycosylase/AP lyase Nei</fullName>
        <ecNumber evidence="12">3.2.2.-</ecNumber>
        <ecNumber evidence="12">4.2.99.18</ecNumber>
    </alternativeName>
    <alternativeName>
        <fullName evidence="12">DNA-(apurinic or apyrimidinic site) lyase Nei</fullName>
    </alternativeName>
    <alternativeName>
        <fullName evidence="12">Endonuclease VIII</fullName>
    </alternativeName>
</protein>
<dbReference type="EC" id="3.2.2.-" evidence="12"/>
<dbReference type="PROSITE" id="PS51066">
    <property type="entry name" value="ZF_FPG_2"/>
    <property type="match status" value="1"/>
</dbReference>
<evidence type="ECO:0000256" key="1">
    <source>
        <dbReference type="ARBA" id="ARBA00009409"/>
    </source>
</evidence>
<keyword evidence="3 12" id="KW-0227">DNA damage</keyword>
<dbReference type="SMART" id="SM00898">
    <property type="entry name" value="Fapy_DNA_glyco"/>
    <property type="match status" value="1"/>
</dbReference>
<keyword evidence="2 12" id="KW-0479">Metal-binding</keyword>
<feature type="active site" description="Proton donor; for delta-elimination activity" evidence="12">
    <location>
        <position position="253"/>
    </location>
</feature>
<evidence type="ECO:0000313" key="15">
    <source>
        <dbReference type="EMBL" id="VTR33673.1"/>
    </source>
</evidence>
<feature type="active site" description="Proton donor" evidence="12">
    <location>
        <position position="3"/>
    </location>
</feature>
<evidence type="ECO:0000256" key="9">
    <source>
        <dbReference type="ARBA" id="ARBA00023239"/>
    </source>
</evidence>
<gene>
    <name evidence="12 15" type="primary">nei</name>
    <name evidence="15" type="ORF">NCTC12965_03522</name>
</gene>
<evidence type="ECO:0000256" key="7">
    <source>
        <dbReference type="ARBA" id="ARBA00023125"/>
    </source>
</evidence>
<keyword evidence="7 12" id="KW-0238">DNA-binding</keyword>
<dbReference type="InterPro" id="IPR010979">
    <property type="entry name" value="Ribosomal_uS13-like_H2TH"/>
</dbReference>
<keyword evidence="5 12" id="KW-0378">Hydrolase</keyword>
<dbReference type="NCBIfam" id="NF007763">
    <property type="entry name" value="PRK10445.1"/>
    <property type="match status" value="1"/>
</dbReference>
<feature type="domain" description="Formamidopyrimidine-DNA glycosylase catalytic" evidence="14">
    <location>
        <begin position="2"/>
        <end position="94"/>
    </location>
</feature>
<feature type="binding site" evidence="12">
    <location>
        <position position="169"/>
    </location>
    <ligand>
        <name>DNA</name>
        <dbReference type="ChEBI" id="CHEBI:16991"/>
    </ligand>
</feature>
<dbReference type="Pfam" id="PF01149">
    <property type="entry name" value="Fapy_DNA_glyco"/>
    <property type="match status" value="1"/>
</dbReference>
<evidence type="ECO:0000256" key="10">
    <source>
        <dbReference type="ARBA" id="ARBA00023268"/>
    </source>
</evidence>
<feature type="domain" description="FPG-type" evidence="13">
    <location>
        <begin position="229"/>
        <end position="263"/>
    </location>
</feature>
<dbReference type="InterPro" id="IPR010663">
    <property type="entry name" value="Znf_FPG/IleRS"/>
</dbReference>
<evidence type="ECO:0000259" key="13">
    <source>
        <dbReference type="PROSITE" id="PS51066"/>
    </source>
</evidence>
<evidence type="ECO:0000256" key="2">
    <source>
        <dbReference type="ARBA" id="ARBA00022723"/>
    </source>
</evidence>
<evidence type="ECO:0000256" key="5">
    <source>
        <dbReference type="ARBA" id="ARBA00022801"/>
    </source>
</evidence>
<dbReference type="AlphaFoldDB" id="A0A4U9UL40"/>
<keyword evidence="9 12" id="KW-0456">Lyase</keyword>
<dbReference type="InterPro" id="IPR023713">
    <property type="entry name" value="Endonuclease-VIII"/>
</dbReference>
<dbReference type="EMBL" id="CABEEZ010000073">
    <property type="protein sequence ID" value="VTR33673.1"/>
    <property type="molecule type" value="Genomic_DNA"/>
</dbReference>
<evidence type="ECO:0000256" key="8">
    <source>
        <dbReference type="ARBA" id="ARBA00023204"/>
    </source>
</evidence>
<dbReference type="Pfam" id="PF06827">
    <property type="entry name" value="zf-FPG_IleRS"/>
    <property type="match status" value="1"/>
</dbReference>
<comment type="similarity">
    <text evidence="1 12">Belongs to the FPG family.</text>
</comment>
<accession>A0A4U9UL40</accession>
<name>A0A4U9UL40_SERFO</name>
<dbReference type="Gene3D" id="3.20.190.10">
    <property type="entry name" value="MutM-like, N-terminal"/>
    <property type="match status" value="1"/>
</dbReference>
<dbReference type="SUPFAM" id="SSF57716">
    <property type="entry name" value="Glucocorticoid receptor-like (DNA-binding domain)"/>
    <property type="match status" value="1"/>
</dbReference>
<feature type="initiator methionine" description="Removed" evidence="12">
    <location>
        <position position="1"/>
    </location>
</feature>
<dbReference type="InterPro" id="IPR012319">
    <property type="entry name" value="FPG_cat"/>
</dbReference>
<dbReference type="GO" id="GO:0140078">
    <property type="term" value="F:class I DNA-(apurinic or apyrimidinic site) endonuclease activity"/>
    <property type="evidence" value="ECO:0007669"/>
    <property type="project" value="UniProtKB-EC"/>
</dbReference>
<dbReference type="GO" id="GO:0008270">
    <property type="term" value="F:zinc ion binding"/>
    <property type="evidence" value="ECO:0007669"/>
    <property type="project" value="UniProtKB-UniRule"/>
</dbReference>
<keyword evidence="4 12" id="KW-0863">Zinc-finger</keyword>
<feature type="active site" description="Proton donor; for beta-elimination activity" evidence="12">
    <location>
        <position position="53"/>
    </location>
</feature>
<reference evidence="15" key="1">
    <citation type="submission" date="2019-05" db="EMBL/GenBank/DDBJ databases">
        <authorList>
            <consortium name="Pathogen Informatics"/>
        </authorList>
    </citation>
    <scope>NUCLEOTIDE SEQUENCE [LARGE SCALE GENOMIC DNA]</scope>
    <source>
        <strain evidence="15">NCTC12965</strain>
    </source>
</reference>
<evidence type="ECO:0000256" key="11">
    <source>
        <dbReference type="ARBA" id="ARBA00023295"/>
    </source>
</evidence>
<dbReference type="SUPFAM" id="SSF46946">
    <property type="entry name" value="S13-like H2TH domain"/>
    <property type="match status" value="1"/>
</dbReference>
<dbReference type="InterPro" id="IPR035937">
    <property type="entry name" value="FPG_N"/>
</dbReference>
<sequence>MPEGPEIRRAADKLAAVMIEQPLTEVWFAFPQLKHYQVELVGERITAIEPRGKALLTDFSNGLTMYSHNQLYGVWKVVLAGETPETKRDLRVRLETAEWAILLYSASDITIAPRGEIEQHPFLKRIGPDVLDMALTVEQVEQRLLSPAFCKRQLGGMLLDQSFLAGLGNYLRAEILWQAELAPKHKPQDLTPDALHQLAQALLDIPRISYQTRGQVDENRHHGTLFSFKVFHRSGEPCPRCGAMIEKTALSSRPFYWCPFARSNP</sequence>
<dbReference type="FunFam" id="1.10.8.50:FF:000005">
    <property type="entry name" value="Endonuclease 8"/>
    <property type="match status" value="1"/>
</dbReference>
<dbReference type="InterPro" id="IPR000214">
    <property type="entry name" value="Znf_DNA_glyclase/AP_lyase"/>
</dbReference>
<evidence type="ECO:0000256" key="6">
    <source>
        <dbReference type="ARBA" id="ARBA00022833"/>
    </source>
</evidence>
<dbReference type="InterPro" id="IPR015886">
    <property type="entry name" value="H2TH_FPG"/>
</dbReference>
<comment type="cofactor">
    <cofactor evidence="12">
        <name>Zn(2+)</name>
        <dbReference type="ChEBI" id="CHEBI:29105"/>
    </cofactor>
    <text evidence="12">Binds 1 zinc ion per subunit.</text>
</comment>
<dbReference type="GO" id="GO:0000703">
    <property type="term" value="F:oxidized pyrimidine nucleobase lesion DNA N-glycosylase activity"/>
    <property type="evidence" value="ECO:0007669"/>
    <property type="project" value="UniProtKB-UniRule"/>
</dbReference>
<dbReference type="HAMAP" id="MF_01253">
    <property type="entry name" value="Endonuclease_8"/>
    <property type="match status" value="1"/>
</dbReference>
<keyword evidence="11 12" id="KW-0326">Glycosidase</keyword>
<dbReference type="Gene3D" id="1.10.8.50">
    <property type="match status" value="1"/>
</dbReference>
<feature type="binding site" evidence="12">
    <location>
        <position position="70"/>
    </location>
    <ligand>
        <name>DNA</name>
        <dbReference type="ChEBI" id="CHEBI:16991"/>
    </ligand>
</feature>
<comment type="catalytic activity">
    <reaction evidence="12">
        <text>2'-deoxyribonucleotide-(2'-deoxyribose 5'-phosphate)-2'-deoxyribonucleotide-DNA = a 3'-end 2'-deoxyribonucleotide-(2,3-dehydro-2,3-deoxyribose 5'-phosphate)-DNA + a 5'-end 5'-phospho-2'-deoxyribonucleoside-DNA + H(+)</text>
        <dbReference type="Rhea" id="RHEA:66592"/>
        <dbReference type="Rhea" id="RHEA-COMP:13180"/>
        <dbReference type="Rhea" id="RHEA-COMP:16897"/>
        <dbReference type="Rhea" id="RHEA-COMP:17067"/>
        <dbReference type="ChEBI" id="CHEBI:15378"/>
        <dbReference type="ChEBI" id="CHEBI:136412"/>
        <dbReference type="ChEBI" id="CHEBI:157695"/>
        <dbReference type="ChEBI" id="CHEBI:167181"/>
        <dbReference type="EC" id="4.2.99.18"/>
    </reaction>
</comment>
<comment type="function">
    <text evidence="12">Involved in base excision repair of DNA damaged by oxidation or by mutagenic agents. Acts as DNA glycosylase that recognizes and removes damaged bases. Has a preference for oxidized pyrimidines, such as thymine glycol, 5,6-dihydrouracil and 5,6-dihydrothymine. Has AP (apurinic/apyrimidinic) lyase activity and introduces nicks in the DNA strand. Cleaves the DNA backbone by beta-delta elimination to generate a single-strand break at the site of the removed base with both 3'- and 5'-phosphates.</text>
</comment>
<dbReference type="GO" id="GO:0003684">
    <property type="term" value="F:damaged DNA binding"/>
    <property type="evidence" value="ECO:0007669"/>
    <property type="project" value="InterPro"/>
</dbReference>
<evidence type="ECO:0000256" key="3">
    <source>
        <dbReference type="ARBA" id="ARBA00022763"/>
    </source>
</evidence>
<dbReference type="FunFam" id="3.20.190.10:FF:000002">
    <property type="entry name" value="Endonuclease 8"/>
    <property type="match status" value="1"/>
</dbReference>
<feature type="binding site" evidence="12">
    <location>
        <position position="125"/>
    </location>
    <ligand>
        <name>DNA</name>
        <dbReference type="ChEBI" id="CHEBI:16991"/>
    </ligand>
</feature>
<dbReference type="PANTHER" id="PTHR42697:SF1">
    <property type="entry name" value="ENDONUCLEASE 8"/>
    <property type="match status" value="1"/>
</dbReference>
<keyword evidence="8 12" id="KW-0234">DNA repair</keyword>
<dbReference type="PANTHER" id="PTHR42697">
    <property type="entry name" value="ENDONUCLEASE 8"/>
    <property type="match status" value="1"/>
</dbReference>
<dbReference type="SUPFAM" id="SSF81624">
    <property type="entry name" value="N-terminal domain of MutM-like DNA repair proteins"/>
    <property type="match status" value="1"/>
</dbReference>
<proteinExistence type="inferred from homology"/>
<dbReference type="EC" id="4.2.99.18" evidence="12"/>
<feature type="active site" description="Schiff-base intermediate with DNA" evidence="12">
    <location>
        <position position="2"/>
    </location>
</feature>
<keyword evidence="10 12" id="KW-0511">Multifunctional enzyme</keyword>
<keyword evidence="6 12" id="KW-0862">Zinc</keyword>
<evidence type="ECO:0000256" key="12">
    <source>
        <dbReference type="HAMAP-Rule" id="MF_01253"/>
    </source>
</evidence>
<evidence type="ECO:0000259" key="14">
    <source>
        <dbReference type="PROSITE" id="PS51068"/>
    </source>
</evidence>
<organism evidence="15">
    <name type="scientific">Serratia fonticola</name>
    <dbReference type="NCBI Taxonomy" id="47917"/>
    <lineage>
        <taxon>Bacteria</taxon>
        <taxon>Pseudomonadati</taxon>
        <taxon>Pseudomonadota</taxon>
        <taxon>Gammaproteobacteria</taxon>
        <taxon>Enterobacterales</taxon>
        <taxon>Yersiniaceae</taxon>
        <taxon>Serratia</taxon>
    </lineage>
</organism>
<dbReference type="GO" id="GO:0006284">
    <property type="term" value="P:base-excision repair"/>
    <property type="evidence" value="ECO:0007669"/>
    <property type="project" value="InterPro"/>
</dbReference>
<dbReference type="Pfam" id="PF06831">
    <property type="entry name" value="H2TH"/>
    <property type="match status" value="1"/>
</dbReference>
<evidence type="ECO:0000256" key="4">
    <source>
        <dbReference type="ARBA" id="ARBA00022771"/>
    </source>
</evidence>
<dbReference type="SMART" id="SM01232">
    <property type="entry name" value="H2TH"/>
    <property type="match status" value="1"/>
</dbReference>
<dbReference type="PROSITE" id="PS51068">
    <property type="entry name" value="FPG_CAT"/>
    <property type="match status" value="1"/>
</dbReference>